<dbReference type="SUPFAM" id="SSF46785">
    <property type="entry name" value="Winged helix' DNA-binding domain"/>
    <property type="match status" value="1"/>
</dbReference>
<comment type="caution">
    <text evidence="3">The sequence shown here is derived from an EMBL/GenBank/DDBJ whole genome shotgun (WGS) entry which is preliminary data.</text>
</comment>
<keyword evidence="4" id="KW-1185">Reference proteome</keyword>
<name>A0A841SJE9_9BACL</name>
<proteinExistence type="predicted"/>
<dbReference type="InterPro" id="IPR036390">
    <property type="entry name" value="WH_DNA-bd_sf"/>
</dbReference>
<dbReference type="InterPro" id="IPR005149">
    <property type="entry name" value="Tscrpt_reg_PadR_N"/>
</dbReference>
<dbReference type="Gene3D" id="1.10.10.10">
    <property type="entry name" value="Winged helix-like DNA-binding domain superfamily/Winged helix DNA-binding domain"/>
    <property type="match status" value="1"/>
</dbReference>
<organism evidence="3 4">
    <name type="scientific">Cohnella thailandensis</name>
    <dbReference type="NCBI Taxonomy" id="557557"/>
    <lineage>
        <taxon>Bacteria</taxon>
        <taxon>Bacillati</taxon>
        <taxon>Bacillota</taxon>
        <taxon>Bacilli</taxon>
        <taxon>Bacillales</taxon>
        <taxon>Paenibacillaceae</taxon>
        <taxon>Cohnella</taxon>
    </lineage>
</organism>
<sequence length="202" mass="23139">MSMKLMVLGMLTEKPRHPYDIRQTMKKRNWNASFRLQDGSLYYAVDQLRESGLIEAVEAASNEGENRHDRTVYRITEAGRAELLELMYPQLEKTAYPQHPMMMAMPFLRHADQERVAQIARNQLEACRKRIGRLEEALELRGAIMPHSSARMIEGMIGYGRAEEKWLSDVLADALEGRFAERRQEEGSPACEGLAGEEETPN</sequence>
<evidence type="ECO:0000313" key="3">
    <source>
        <dbReference type="EMBL" id="MBB6632643.1"/>
    </source>
</evidence>
<dbReference type="EMBL" id="JACJVQ010000002">
    <property type="protein sequence ID" value="MBB6632643.1"/>
    <property type="molecule type" value="Genomic_DNA"/>
</dbReference>
<evidence type="ECO:0000256" key="1">
    <source>
        <dbReference type="SAM" id="MobiDB-lite"/>
    </source>
</evidence>
<dbReference type="PANTHER" id="PTHR43252:SF7">
    <property type="entry name" value="TRANSCRIPTIONAL REGULATOR YQJI"/>
    <property type="match status" value="1"/>
</dbReference>
<dbReference type="RefSeq" id="WP_185117885.1">
    <property type="nucleotide sequence ID" value="NZ_JACJVQ010000002.1"/>
</dbReference>
<dbReference type="Pfam" id="PF03551">
    <property type="entry name" value="PadR"/>
    <property type="match status" value="1"/>
</dbReference>
<evidence type="ECO:0000313" key="4">
    <source>
        <dbReference type="Proteomes" id="UP000535838"/>
    </source>
</evidence>
<feature type="domain" description="Transcription regulator PadR N-terminal" evidence="2">
    <location>
        <begin position="7"/>
        <end position="83"/>
    </location>
</feature>
<accession>A0A841SJE9</accession>
<feature type="region of interest" description="Disordered" evidence="1">
    <location>
        <begin position="179"/>
        <end position="202"/>
    </location>
</feature>
<reference evidence="3 4" key="1">
    <citation type="submission" date="2020-08" db="EMBL/GenBank/DDBJ databases">
        <title>Cohnella phylogeny.</title>
        <authorList>
            <person name="Dunlap C."/>
        </authorList>
    </citation>
    <scope>NUCLEOTIDE SEQUENCE [LARGE SCALE GENOMIC DNA]</scope>
    <source>
        <strain evidence="3 4">DSM 25241</strain>
    </source>
</reference>
<dbReference type="AlphaFoldDB" id="A0A841SJE9"/>
<dbReference type="Proteomes" id="UP000535838">
    <property type="component" value="Unassembled WGS sequence"/>
</dbReference>
<dbReference type="PANTHER" id="PTHR43252">
    <property type="entry name" value="TRANSCRIPTIONAL REGULATOR YQJI"/>
    <property type="match status" value="1"/>
</dbReference>
<gene>
    <name evidence="3" type="ORF">H7B67_00710</name>
</gene>
<protein>
    <submittedName>
        <fullName evidence="3">Helix-turn-helix transcriptional regulator</fullName>
    </submittedName>
</protein>
<dbReference type="InterPro" id="IPR036388">
    <property type="entry name" value="WH-like_DNA-bd_sf"/>
</dbReference>
<evidence type="ECO:0000259" key="2">
    <source>
        <dbReference type="Pfam" id="PF03551"/>
    </source>
</evidence>